<organismHost>
    <name type="scientific">Pyramimonas plurioculata</name>
    <dbReference type="NCBI Taxonomy" id="36893"/>
</organismHost>
<reference evidence="1" key="1">
    <citation type="submission" date="2020-06" db="EMBL/GenBank/DDBJ databases">
        <title>Lateral gene transfer of anion-conducting channel rhodopsins between green algae and giant viruses.</title>
        <authorList>
            <person name="Rozenberg A."/>
            <person name="Oppermann J."/>
            <person name="Wietek J."/>
            <person name="Fernandez Lahore R.G."/>
            <person name="Sandaa R.-A."/>
            <person name="Bratbak G."/>
            <person name="Hegemann P."/>
            <person name="Beja O."/>
        </authorList>
    </citation>
    <scope>NUCLEOTIDE SEQUENCE</scope>
    <source>
        <strain evidence="1">01B</strain>
    </source>
</reference>
<sequence length="61" mass="7237">MITCCCNAAKLKYIETKLDQKIRYMEKHCIMKNTTDCKRRWKEIASLHKVATKLQNSNCKE</sequence>
<evidence type="ECO:0000313" key="1">
    <source>
        <dbReference type="EMBL" id="QOI90543.1"/>
    </source>
</evidence>
<dbReference type="EMBL" id="MT663540">
    <property type="protein sequence ID" value="QOI90543.1"/>
    <property type="molecule type" value="Genomic_DNA"/>
</dbReference>
<accession>A0A7M3UP74</accession>
<protein>
    <submittedName>
        <fullName evidence="1">Uncharacterized protein</fullName>
    </submittedName>
</protein>
<gene>
    <name evidence="1" type="ORF">HWQ62_00412</name>
</gene>
<proteinExistence type="predicted"/>
<organism evidence="1">
    <name type="scientific">Pyramimonas orientalis virus</name>
    <name type="common">PoV01</name>
    <dbReference type="NCBI Taxonomy" id="455367"/>
    <lineage>
        <taxon>Viruses</taxon>
        <taxon>Varidnaviria</taxon>
        <taxon>Bamfordvirae</taxon>
        <taxon>Nucleocytoviricota</taxon>
        <taxon>Megaviricetes</taxon>
        <taxon>Imitervirales</taxon>
        <taxon>Allomimiviridae</taxon>
        <taxon>Heliosvirus</taxon>
        <taxon>Heliosvirus raunefjordenense</taxon>
    </lineage>
</organism>
<name>A0A7M3UP74_POV01</name>